<name>A0A397PCR4_9SPHN</name>
<dbReference type="InterPro" id="IPR029058">
    <property type="entry name" value="AB_hydrolase_fold"/>
</dbReference>
<keyword evidence="1" id="KW-0732">Signal</keyword>
<feature type="signal peptide" evidence="1">
    <location>
        <begin position="1"/>
        <end position="22"/>
    </location>
</feature>
<keyword evidence="3" id="KW-1185">Reference proteome</keyword>
<dbReference type="InterPro" id="IPR000801">
    <property type="entry name" value="Esterase-like"/>
</dbReference>
<accession>A0A397PCR4</accession>
<dbReference type="InterPro" id="IPR050583">
    <property type="entry name" value="Mycobacterial_A85_antigen"/>
</dbReference>
<reference evidence="2 3" key="1">
    <citation type="submission" date="2018-08" db="EMBL/GenBank/DDBJ databases">
        <title>Genomic Encyclopedia of Type Strains, Phase IV (KMG-IV): sequencing the most valuable type-strain genomes for metagenomic binning, comparative biology and taxonomic classification.</title>
        <authorList>
            <person name="Goeker M."/>
        </authorList>
    </citation>
    <scope>NUCLEOTIDE SEQUENCE [LARGE SCALE GENOMIC DNA]</scope>
    <source>
        <strain evidence="2 3">DSM 25527</strain>
    </source>
</reference>
<proteinExistence type="predicted"/>
<sequence length="310" mass="34642">MLRSIVLFFAVAAAMLCSPATAQTPPDPGTLVQIAAFPSHEVETRPVTIWLPADYDPHGAPYDVLYMHDGQNLFRDRGAYGGNEWGVDEAVTRLVDEGRIRRTIVVGIWNTPQRLREYMPAKVFARLPDDQRQRVEILYQGAPLSDAYLKFIVTELKPYIDARYATARGPDHTTIMGSSMGGLISLYALAEYPQVFGAAGCLSSHWALFLPPDGELLPQADVDAIGAAFTGYIHDTLPPAGTHRLWFDHGDQTLDRLYAPLQEQVDRAVVERGWMPGRDWQSKVFPGAAHNEQSWRARLDQPLTFLLARR</sequence>
<dbReference type="EMBL" id="QXDC01000002">
    <property type="protein sequence ID" value="RIA45709.1"/>
    <property type="molecule type" value="Genomic_DNA"/>
</dbReference>
<dbReference type="Gene3D" id="3.40.50.1820">
    <property type="entry name" value="alpha/beta hydrolase"/>
    <property type="match status" value="1"/>
</dbReference>
<dbReference type="OrthoDB" id="5523653at2"/>
<dbReference type="AlphaFoldDB" id="A0A397PCR4"/>
<dbReference type="SUPFAM" id="SSF53474">
    <property type="entry name" value="alpha/beta-Hydrolases"/>
    <property type="match status" value="1"/>
</dbReference>
<dbReference type="Proteomes" id="UP000266568">
    <property type="component" value="Unassembled WGS sequence"/>
</dbReference>
<dbReference type="Pfam" id="PF00756">
    <property type="entry name" value="Esterase"/>
    <property type="match status" value="1"/>
</dbReference>
<dbReference type="PANTHER" id="PTHR48098:SF6">
    <property type="entry name" value="FERRI-BACILLIBACTIN ESTERASE BESA"/>
    <property type="match status" value="1"/>
</dbReference>
<evidence type="ECO:0000313" key="3">
    <source>
        <dbReference type="Proteomes" id="UP000266568"/>
    </source>
</evidence>
<feature type="chain" id="PRO_5017477036" evidence="1">
    <location>
        <begin position="23"/>
        <end position="310"/>
    </location>
</feature>
<dbReference type="RefSeq" id="WP_119034221.1">
    <property type="nucleotide sequence ID" value="NZ_QXDC01000002.1"/>
</dbReference>
<protein>
    <submittedName>
        <fullName evidence="2">Putative esterase</fullName>
    </submittedName>
</protein>
<evidence type="ECO:0000313" key="2">
    <source>
        <dbReference type="EMBL" id="RIA45709.1"/>
    </source>
</evidence>
<comment type="caution">
    <text evidence="2">The sequence shown here is derived from an EMBL/GenBank/DDBJ whole genome shotgun (WGS) entry which is preliminary data.</text>
</comment>
<organism evidence="2 3">
    <name type="scientific">Hephaestia caeni</name>
    <dbReference type="NCBI Taxonomy" id="645617"/>
    <lineage>
        <taxon>Bacteria</taxon>
        <taxon>Pseudomonadati</taxon>
        <taxon>Pseudomonadota</taxon>
        <taxon>Alphaproteobacteria</taxon>
        <taxon>Sphingomonadales</taxon>
        <taxon>Sphingomonadaceae</taxon>
        <taxon>Hephaestia</taxon>
    </lineage>
</organism>
<dbReference type="PANTHER" id="PTHR48098">
    <property type="entry name" value="ENTEROCHELIN ESTERASE-RELATED"/>
    <property type="match status" value="1"/>
</dbReference>
<evidence type="ECO:0000256" key="1">
    <source>
        <dbReference type="SAM" id="SignalP"/>
    </source>
</evidence>
<gene>
    <name evidence="2" type="ORF">DFR49_0234</name>
</gene>